<gene>
    <name evidence="1" type="ORF">ACI1P1_23615</name>
</gene>
<sequence>MKASITASGLASPELSWLCVQPMLSAVRGKDLESKREMYNRLNEGQQALYLFYSFHNHTQTVAEFYWFAAYNIRELHVWGGICRAVLFFQDGELAGLLEEMESVLVKAAERYNPASPSDLEQDPQLAGTLLQLHARYRACAEQTIQRMNAWVLAHQDSFLEIKESKE</sequence>
<evidence type="ECO:0000313" key="2">
    <source>
        <dbReference type="Proteomes" id="UP001631969"/>
    </source>
</evidence>
<keyword evidence="2" id="KW-1185">Reference proteome</keyword>
<proteinExistence type="predicted"/>
<accession>A0ACC7PA95</accession>
<organism evidence="1 2">
    <name type="scientific">Paenibacillus mesotrionivorans</name>
    <dbReference type="NCBI Taxonomy" id="3160968"/>
    <lineage>
        <taxon>Bacteria</taxon>
        <taxon>Bacillati</taxon>
        <taxon>Bacillota</taxon>
        <taxon>Bacilli</taxon>
        <taxon>Bacillales</taxon>
        <taxon>Paenibacillaceae</taxon>
        <taxon>Paenibacillus</taxon>
    </lineage>
</organism>
<comment type="caution">
    <text evidence="1">The sequence shown here is derived from an EMBL/GenBank/DDBJ whole genome shotgun (WGS) entry which is preliminary data.</text>
</comment>
<name>A0ACC7PA95_9BACL</name>
<reference evidence="1" key="1">
    <citation type="submission" date="2024-12" db="EMBL/GenBank/DDBJ databases">
        <authorList>
            <person name="Wu N."/>
        </authorList>
    </citation>
    <scope>NUCLEOTIDE SEQUENCE</scope>
    <source>
        <strain evidence="1">P15</strain>
    </source>
</reference>
<evidence type="ECO:0000313" key="1">
    <source>
        <dbReference type="EMBL" id="MFM9331287.1"/>
    </source>
</evidence>
<dbReference type="EMBL" id="JBJURJ010000017">
    <property type="protein sequence ID" value="MFM9331287.1"/>
    <property type="molecule type" value="Genomic_DNA"/>
</dbReference>
<dbReference type="Proteomes" id="UP001631969">
    <property type="component" value="Unassembled WGS sequence"/>
</dbReference>
<protein>
    <submittedName>
        <fullName evidence="1">Uncharacterized protein</fullName>
    </submittedName>
</protein>